<evidence type="ECO:0000313" key="3">
    <source>
        <dbReference type="Proteomes" id="UP001287356"/>
    </source>
</evidence>
<protein>
    <submittedName>
        <fullName evidence="2">Uncharacterized protein</fullName>
    </submittedName>
</protein>
<reference evidence="2" key="1">
    <citation type="journal article" date="2023" name="Mol. Phylogenet. Evol.">
        <title>Genome-scale phylogeny and comparative genomics of the fungal order Sordariales.</title>
        <authorList>
            <person name="Hensen N."/>
            <person name="Bonometti L."/>
            <person name="Westerberg I."/>
            <person name="Brannstrom I.O."/>
            <person name="Guillou S."/>
            <person name="Cros-Aarteil S."/>
            <person name="Calhoun S."/>
            <person name="Haridas S."/>
            <person name="Kuo A."/>
            <person name="Mondo S."/>
            <person name="Pangilinan J."/>
            <person name="Riley R."/>
            <person name="LaButti K."/>
            <person name="Andreopoulos B."/>
            <person name="Lipzen A."/>
            <person name="Chen C."/>
            <person name="Yan M."/>
            <person name="Daum C."/>
            <person name="Ng V."/>
            <person name="Clum A."/>
            <person name="Steindorff A."/>
            <person name="Ohm R.A."/>
            <person name="Martin F."/>
            <person name="Silar P."/>
            <person name="Natvig D.O."/>
            <person name="Lalanne C."/>
            <person name="Gautier V."/>
            <person name="Ament-Velasquez S.L."/>
            <person name="Kruys A."/>
            <person name="Hutchinson M.I."/>
            <person name="Powell A.J."/>
            <person name="Barry K."/>
            <person name="Miller A.N."/>
            <person name="Grigoriev I.V."/>
            <person name="Debuchy R."/>
            <person name="Gladieux P."/>
            <person name="Hiltunen Thoren M."/>
            <person name="Johannesson H."/>
        </authorList>
    </citation>
    <scope>NUCLEOTIDE SEQUENCE</scope>
    <source>
        <strain evidence="2">CBS 958.72</strain>
    </source>
</reference>
<dbReference type="EMBL" id="JAULSN010000001">
    <property type="protein sequence ID" value="KAK3382203.1"/>
    <property type="molecule type" value="Genomic_DNA"/>
</dbReference>
<evidence type="ECO:0000256" key="1">
    <source>
        <dbReference type="SAM" id="MobiDB-lite"/>
    </source>
</evidence>
<proteinExistence type="predicted"/>
<dbReference type="AlphaFoldDB" id="A0AAE0NIK9"/>
<reference evidence="2" key="2">
    <citation type="submission" date="2023-06" db="EMBL/GenBank/DDBJ databases">
        <authorList>
            <consortium name="Lawrence Berkeley National Laboratory"/>
            <person name="Haridas S."/>
            <person name="Hensen N."/>
            <person name="Bonometti L."/>
            <person name="Westerberg I."/>
            <person name="Brannstrom I.O."/>
            <person name="Guillou S."/>
            <person name="Cros-Aarteil S."/>
            <person name="Calhoun S."/>
            <person name="Kuo A."/>
            <person name="Mondo S."/>
            <person name="Pangilinan J."/>
            <person name="Riley R."/>
            <person name="Labutti K."/>
            <person name="Andreopoulos B."/>
            <person name="Lipzen A."/>
            <person name="Chen C."/>
            <person name="Yanf M."/>
            <person name="Daum C."/>
            <person name="Ng V."/>
            <person name="Clum A."/>
            <person name="Steindorff A."/>
            <person name="Ohm R."/>
            <person name="Martin F."/>
            <person name="Silar P."/>
            <person name="Natvig D."/>
            <person name="Lalanne C."/>
            <person name="Gautier V."/>
            <person name="Ament-Velasquez S.L."/>
            <person name="Kruys A."/>
            <person name="Hutchinson M.I."/>
            <person name="Powell A.J."/>
            <person name="Barry K."/>
            <person name="Miller A.N."/>
            <person name="Grigoriev I.V."/>
            <person name="Debuchy R."/>
            <person name="Gladieux P."/>
            <person name="Thoren M.H."/>
            <person name="Johannesson H."/>
        </authorList>
    </citation>
    <scope>NUCLEOTIDE SEQUENCE</scope>
    <source>
        <strain evidence="2">CBS 958.72</strain>
    </source>
</reference>
<keyword evidence="3" id="KW-1185">Reference proteome</keyword>
<accession>A0AAE0NIK9</accession>
<feature type="region of interest" description="Disordered" evidence="1">
    <location>
        <begin position="139"/>
        <end position="163"/>
    </location>
</feature>
<organism evidence="2 3">
    <name type="scientific">Lasiosphaeria ovina</name>
    <dbReference type="NCBI Taxonomy" id="92902"/>
    <lineage>
        <taxon>Eukaryota</taxon>
        <taxon>Fungi</taxon>
        <taxon>Dikarya</taxon>
        <taxon>Ascomycota</taxon>
        <taxon>Pezizomycotina</taxon>
        <taxon>Sordariomycetes</taxon>
        <taxon>Sordariomycetidae</taxon>
        <taxon>Sordariales</taxon>
        <taxon>Lasiosphaeriaceae</taxon>
        <taxon>Lasiosphaeria</taxon>
    </lineage>
</organism>
<gene>
    <name evidence="2" type="ORF">B0T24DRAFT_600738</name>
</gene>
<dbReference type="Proteomes" id="UP001287356">
    <property type="component" value="Unassembled WGS sequence"/>
</dbReference>
<name>A0AAE0NIK9_9PEZI</name>
<sequence length="163" mass="18434">MPKLVAVDVSVSDDRVSLVFSQRAVAAAYANYLESEDARPAQAQPIPGYYRAPQLHPSAREVTMALPTEITWFITCRLPDDEDSVTFTFMDADENPAKGWAASMVLFEKVPGPVYDESLNQMHVRRLWNKSKLLKKLDDLRKAAAKQENTRAPPARQARESRW</sequence>
<evidence type="ECO:0000313" key="2">
    <source>
        <dbReference type="EMBL" id="KAK3382203.1"/>
    </source>
</evidence>
<comment type="caution">
    <text evidence="2">The sequence shown here is derived from an EMBL/GenBank/DDBJ whole genome shotgun (WGS) entry which is preliminary data.</text>
</comment>